<dbReference type="InterPro" id="IPR019734">
    <property type="entry name" value="TPR_rpt"/>
</dbReference>
<dbReference type="AlphaFoldDB" id="A0AAV3U7K0"/>
<sequence>MHKTALQMTPRRRSAFNALGYLHPAAALLAAVILAGCASQAPPEVVETPALEPEPAVAEPEVTYKPFAPETLYSLIVADLALDRGRYDIGLGNYVQQAHATRDPAVAARATRIARFLNANQATMSSALLWLEVDPDNIEARVIAANELAQVGRLTEAFEIAKPLAGTDAQSIFQTIAARATQSARPQQEILLDDFNQLIAEHPNQTDLLVSKGLILQAQEQHENALAVAEAILQRDADSAAAVSLQSRSLQALGRHEEARQRLEAMLQRNPSDQRLRLDYARLLADDDLELARDQFQVLLEQSPDDANYLFSLALINNEIGETDTAKAQFTQLIAHPSRGASAHFYLGEIALAEGDNARSLTHFLQVDSGPDFLPALNRASDIAIAQGDISAVRDRFVQLRQAYSNQEERLYIAEAEILARHQMLDEAVATLTNGLTFHANNASLLYARAMLNEQRDHLALMEQDLRAIILQDTDNATALNALGYTLADRTDRYQEALELINQALSLRPDDPAIIDSLGWVQYRLGNYTEAVSRLREAMKAFPDHEVAAHLGEVLWVTGAEEEARQVWQEGLRLNPRSPIIPAVMERLDALQR</sequence>
<dbReference type="SUPFAM" id="SSF48452">
    <property type="entry name" value="TPR-like"/>
    <property type="match status" value="2"/>
</dbReference>
<feature type="signal peptide" evidence="4">
    <location>
        <begin position="1"/>
        <end position="41"/>
    </location>
</feature>
<dbReference type="InterPro" id="IPR011990">
    <property type="entry name" value="TPR-like_helical_dom_sf"/>
</dbReference>
<evidence type="ECO:0000256" key="4">
    <source>
        <dbReference type="SAM" id="SignalP"/>
    </source>
</evidence>
<evidence type="ECO:0000256" key="1">
    <source>
        <dbReference type="ARBA" id="ARBA00022737"/>
    </source>
</evidence>
<feature type="chain" id="PRO_5043405345" evidence="4">
    <location>
        <begin position="42"/>
        <end position="593"/>
    </location>
</feature>
<keyword evidence="4" id="KW-0732">Signal</keyword>
<dbReference type="Pfam" id="PF13424">
    <property type="entry name" value="TPR_12"/>
    <property type="match status" value="1"/>
</dbReference>
<dbReference type="EMBL" id="BAABLX010000029">
    <property type="protein sequence ID" value="GAA4953099.1"/>
    <property type="molecule type" value="Genomic_DNA"/>
</dbReference>
<evidence type="ECO:0000313" key="5">
    <source>
        <dbReference type="EMBL" id="GAA4953099.1"/>
    </source>
</evidence>
<evidence type="ECO:0000256" key="3">
    <source>
        <dbReference type="PROSITE-ProRule" id="PRU00339"/>
    </source>
</evidence>
<keyword evidence="6" id="KW-1185">Reference proteome</keyword>
<dbReference type="Gene3D" id="1.25.40.10">
    <property type="entry name" value="Tetratricopeptide repeat domain"/>
    <property type="match status" value="2"/>
</dbReference>
<keyword evidence="1" id="KW-0677">Repeat</keyword>
<reference evidence="6" key="1">
    <citation type="journal article" date="2019" name="Int. J. Syst. Evol. Microbiol.">
        <title>The Global Catalogue of Microorganisms (GCM) 10K type strain sequencing project: providing services to taxonomists for standard genome sequencing and annotation.</title>
        <authorList>
            <consortium name="The Broad Institute Genomics Platform"/>
            <consortium name="The Broad Institute Genome Sequencing Center for Infectious Disease"/>
            <person name="Wu L."/>
            <person name="Ma J."/>
        </authorList>
    </citation>
    <scope>NUCLEOTIDE SEQUENCE [LARGE SCALE GENOMIC DNA]</scope>
    <source>
        <strain evidence="6">JCM 19134</strain>
    </source>
</reference>
<name>A0AAV3U7K0_9ALTE</name>
<keyword evidence="2 3" id="KW-0802">TPR repeat</keyword>
<dbReference type="PANTHER" id="PTHR44943">
    <property type="entry name" value="CELLULOSE SYNTHASE OPERON PROTEIN C"/>
    <property type="match status" value="1"/>
</dbReference>
<feature type="repeat" description="TPR" evidence="3">
    <location>
        <begin position="512"/>
        <end position="545"/>
    </location>
</feature>
<dbReference type="Pfam" id="PF14559">
    <property type="entry name" value="TPR_19"/>
    <property type="match status" value="1"/>
</dbReference>
<dbReference type="PROSITE" id="PS50005">
    <property type="entry name" value="TPR"/>
    <property type="match status" value="1"/>
</dbReference>
<accession>A0AAV3U7K0</accession>
<protein>
    <submittedName>
        <fullName evidence="5">Proteolytic complex protein LbcA</fullName>
    </submittedName>
</protein>
<proteinExistence type="predicted"/>
<evidence type="ECO:0000256" key="2">
    <source>
        <dbReference type="ARBA" id="ARBA00022803"/>
    </source>
</evidence>
<dbReference type="Proteomes" id="UP001409585">
    <property type="component" value="Unassembled WGS sequence"/>
</dbReference>
<gene>
    <name evidence="5" type="primary">lbcA</name>
    <name evidence="5" type="ORF">GCM10025791_37560</name>
</gene>
<evidence type="ECO:0000313" key="6">
    <source>
        <dbReference type="Proteomes" id="UP001409585"/>
    </source>
</evidence>
<dbReference type="SMART" id="SM00028">
    <property type="entry name" value="TPR"/>
    <property type="match status" value="8"/>
</dbReference>
<dbReference type="PANTHER" id="PTHR44943:SF8">
    <property type="entry name" value="TPR REPEAT-CONTAINING PROTEIN MJ0263"/>
    <property type="match status" value="1"/>
</dbReference>
<dbReference type="Pfam" id="PF13432">
    <property type="entry name" value="TPR_16"/>
    <property type="match status" value="1"/>
</dbReference>
<dbReference type="RefSeq" id="WP_345426070.1">
    <property type="nucleotide sequence ID" value="NZ_AP031496.1"/>
</dbReference>
<comment type="caution">
    <text evidence="5">The sequence shown here is derived from an EMBL/GenBank/DDBJ whole genome shotgun (WGS) entry which is preliminary data.</text>
</comment>
<organism evidence="5 6">
    <name type="scientific">Halioxenophilus aromaticivorans</name>
    <dbReference type="NCBI Taxonomy" id="1306992"/>
    <lineage>
        <taxon>Bacteria</taxon>
        <taxon>Pseudomonadati</taxon>
        <taxon>Pseudomonadota</taxon>
        <taxon>Gammaproteobacteria</taxon>
        <taxon>Alteromonadales</taxon>
        <taxon>Alteromonadaceae</taxon>
        <taxon>Halioxenophilus</taxon>
    </lineage>
</organism>
<dbReference type="InterPro" id="IPR051685">
    <property type="entry name" value="Ycf3/AcsC/BcsC/TPR_MFPF"/>
</dbReference>